<sequence>MKLSVLDLQGVDAFQMIGEAKKKKTVSNRQKLHCRVRHFYPCTEKCILRLTDTNLEYSGKTLVVDRASLYLHILAANLLCNSQMRSDWRKPVFDMKVKTISYPGLSCVVAASPWNENLDGWRSGNKKPR</sequence>
<name>A0A4Y2UAY8_ARAVE</name>
<dbReference type="AlphaFoldDB" id="A0A4Y2UAY8"/>
<evidence type="ECO:0000313" key="2">
    <source>
        <dbReference type="Proteomes" id="UP000499080"/>
    </source>
</evidence>
<organism evidence="1 2">
    <name type="scientific">Araneus ventricosus</name>
    <name type="common">Orbweaver spider</name>
    <name type="synonym">Epeira ventricosa</name>
    <dbReference type="NCBI Taxonomy" id="182803"/>
    <lineage>
        <taxon>Eukaryota</taxon>
        <taxon>Metazoa</taxon>
        <taxon>Ecdysozoa</taxon>
        <taxon>Arthropoda</taxon>
        <taxon>Chelicerata</taxon>
        <taxon>Arachnida</taxon>
        <taxon>Araneae</taxon>
        <taxon>Araneomorphae</taxon>
        <taxon>Entelegynae</taxon>
        <taxon>Araneoidea</taxon>
        <taxon>Araneidae</taxon>
        <taxon>Araneus</taxon>
    </lineage>
</organism>
<dbReference type="Proteomes" id="UP000499080">
    <property type="component" value="Unassembled WGS sequence"/>
</dbReference>
<protein>
    <submittedName>
        <fullName evidence="1">Uncharacterized protein</fullName>
    </submittedName>
</protein>
<accession>A0A4Y2UAY8</accession>
<proteinExistence type="predicted"/>
<gene>
    <name evidence="1" type="ORF">AVEN_203374_1</name>
</gene>
<keyword evidence="2" id="KW-1185">Reference proteome</keyword>
<evidence type="ECO:0000313" key="1">
    <source>
        <dbReference type="EMBL" id="GBO09683.1"/>
    </source>
</evidence>
<comment type="caution">
    <text evidence="1">The sequence shown here is derived from an EMBL/GenBank/DDBJ whole genome shotgun (WGS) entry which is preliminary data.</text>
</comment>
<reference evidence="1 2" key="1">
    <citation type="journal article" date="2019" name="Sci. Rep.">
        <title>Orb-weaving spider Araneus ventricosus genome elucidates the spidroin gene catalogue.</title>
        <authorList>
            <person name="Kono N."/>
            <person name="Nakamura H."/>
            <person name="Ohtoshi R."/>
            <person name="Moran D.A.P."/>
            <person name="Shinohara A."/>
            <person name="Yoshida Y."/>
            <person name="Fujiwara M."/>
            <person name="Mori M."/>
            <person name="Tomita M."/>
            <person name="Arakawa K."/>
        </authorList>
    </citation>
    <scope>NUCLEOTIDE SEQUENCE [LARGE SCALE GENOMIC DNA]</scope>
</reference>
<dbReference type="EMBL" id="BGPR01035033">
    <property type="protein sequence ID" value="GBO09683.1"/>
    <property type="molecule type" value="Genomic_DNA"/>
</dbReference>